<feature type="region of interest" description="Disordered" evidence="1">
    <location>
        <begin position="421"/>
        <end position="484"/>
    </location>
</feature>
<feature type="compositionally biased region" description="Pro residues" evidence="1">
    <location>
        <begin position="226"/>
        <end position="236"/>
    </location>
</feature>
<dbReference type="NCBIfam" id="TIGR03769">
    <property type="entry name" value="P_ac_wall_RPT"/>
    <property type="match status" value="1"/>
</dbReference>
<feature type="region of interest" description="Disordered" evidence="1">
    <location>
        <begin position="206"/>
        <end position="239"/>
    </location>
</feature>
<organism evidence="3 4">
    <name type="scientific">Streptomyces castrisilvae</name>
    <dbReference type="NCBI Taxonomy" id="3033811"/>
    <lineage>
        <taxon>Bacteria</taxon>
        <taxon>Bacillati</taxon>
        <taxon>Actinomycetota</taxon>
        <taxon>Actinomycetes</taxon>
        <taxon>Kitasatosporales</taxon>
        <taxon>Streptomycetaceae</taxon>
        <taxon>Streptomyces</taxon>
    </lineage>
</organism>
<feature type="compositionally biased region" description="Low complexity" evidence="1">
    <location>
        <begin position="436"/>
        <end position="457"/>
    </location>
</feature>
<evidence type="ECO:0000256" key="2">
    <source>
        <dbReference type="SAM" id="Phobius"/>
    </source>
</evidence>
<keyword evidence="2" id="KW-1133">Transmembrane helix</keyword>
<sequence>MCAAVFIGAAGLIAGGSGDARAAGGAAVIEEGELDLVPRVVDGALKLEIDDRSGGAPTVRTPSQVVVHAGPATKETVVSPAYPILGELVDAYFLNGFLNSGRIYAPEPVWKGGESGGDSEVGLTGFEGPGRFALYAYTPEMDSDDEPAVPYLGSDADAPRSFTLSAGEGGMKPTWAFTEEGVYRLTFTVTAGELSATETLAVVVGDDVDPSGVTPGDGSEPTEPSATPPVSPPATTTPPAAHVIDNGHLDLAARPADDGLSFEIKEGSAQVHTWHEPDEVVLHVKPAARRKVVEGYEFVGDVGSSMWLLPMQQIDGLVWPGWSTEEFATSDVRGDVSFSLDSAEGPGSVAVFSTGATGSVTIGLDSRDGLPDVLAHSAHAHSHWNWAFTAEGVYRTTFTVSATLADGRTVRDTETLAWVVGNGTDPSAVVPGDGGEPTSSPTATPTPSVSEPTSVPSSTPPPPGASGSAGPEGGSATATSSSAVVTGPAAGSGAAGAFNDPKPAGGLASTGSSAAVIAGVALAATAVGGGVFAAARRRRAVG</sequence>
<keyword evidence="2" id="KW-0472">Membrane</keyword>
<keyword evidence="2" id="KW-0812">Transmembrane</keyword>
<evidence type="ECO:0000313" key="3">
    <source>
        <dbReference type="EMBL" id="WLQ37763.1"/>
    </source>
</evidence>
<reference evidence="3 4" key="1">
    <citation type="submission" date="2023-03" db="EMBL/GenBank/DDBJ databases">
        <title>Isolation and description of six Streptomyces strains from soil environments, able to metabolize different microbial glucans.</title>
        <authorList>
            <person name="Widen T."/>
            <person name="Larsbrink J."/>
        </authorList>
    </citation>
    <scope>NUCLEOTIDE SEQUENCE [LARGE SCALE GENOMIC DNA]</scope>
    <source>
        <strain evidence="3 4">Mut1</strain>
    </source>
</reference>
<gene>
    <name evidence="3" type="ORF">P8A18_31905</name>
</gene>
<keyword evidence="4" id="KW-1185">Reference proteome</keyword>
<evidence type="ECO:0000313" key="4">
    <source>
        <dbReference type="Proteomes" id="UP001239522"/>
    </source>
</evidence>
<dbReference type="Proteomes" id="UP001239522">
    <property type="component" value="Chromosome"/>
</dbReference>
<dbReference type="InterPro" id="IPR022435">
    <property type="entry name" value="Surface-anchored_actinobac"/>
</dbReference>
<feature type="compositionally biased region" description="Low complexity" evidence="1">
    <location>
        <begin position="465"/>
        <end position="484"/>
    </location>
</feature>
<feature type="compositionally biased region" description="Low complexity" evidence="1">
    <location>
        <begin position="206"/>
        <end position="225"/>
    </location>
</feature>
<protein>
    <submittedName>
        <fullName evidence="3">Choice-of-anchor M domain-containing protein</fullName>
    </submittedName>
</protein>
<feature type="transmembrane region" description="Helical" evidence="2">
    <location>
        <begin position="514"/>
        <end position="535"/>
    </location>
</feature>
<name>A0ABY9HT70_9ACTN</name>
<accession>A0ABY9HT70</accession>
<dbReference type="RefSeq" id="WP_306060242.1">
    <property type="nucleotide sequence ID" value="NZ_CP120997.1"/>
</dbReference>
<dbReference type="EMBL" id="CP120997">
    <property type="protein sequence ID" value="WLQ37763.1"/>
    <property type="molecule type" value="Genomic_DNA"/>
</dbReference>
<evidence type="ECO:0000256" key="1">
    <source>
        <dbReference type="SAM" id="MobiDB-lite"/>
    </source>
</evidence>
<dbReference type="NCBIfam" id="NF038134">
    <property type="entry name" value="choice_anch_M"/>
    <property type="match status" value="1"/>
</dbReference>
<proteinExistence type="predicted"/>